<evidence type="ECO:0008006" key="3">
    <source>
        <dbReference type="Google" id="ProtNLM"/>
    </source>
</evidence>
<sequence length="90" mass="9899">MPEVSLFSDDSFTFDISAAADPNFTGVTKLLYSRREASWSIGLSLRSLDGLVASGQLKTRKMGRRIMVPASELEKFALKDHMDLGTDTVT</sequence>
<proteinExistence type="predicted"/>
<name>A0A9X0QK60_9BACT</name>
<evidence type="ECO:0000313" key="2">
    <source>
        <dbReference type="Proteomes" id="UP000535182"/>
    </source>
</evidence>
<keyword evidence="2" id="KW-1185">Reference proteome</keyword>
<evidence type="ECO:0000313" key="1">
    <source>
        <dbReference type="EMBL" id="MBB5331798.1"/>
    </source>
</evidence>
<protein>
    <recommendedName>
        <fullName evidence="3">Helix-turn-helix domain-containing protein</fullName>
    </recommendedName>
</protein>
<accession>A0A9X0QK60</accession>
<dbReference type="Proteomes" id="UP000535182">
    <property type="component" value="Unassembled WGS sequence"/>
</dbReference>
<dbReference type="EMBL" id="JACHEB010000018">
    <property type="protein sequence ID" value="MBB5331798.1"/>
    <property type="molecule type" value="Genomic_DNA"/>
</dbReference>
<dbReference type="RefSeq" id="WP_183981578.1">
    <property type="nucleotide sequence ID" value="NZ_JACHEB010000018.1"/>
</dbReference>
<reference evidence="1 2" key="1">
    <citation type="submission" date="2020-08" db="EMBL/GenBank/DDBJ databases">
        <title>Genomic Encyclopedia of Type Strains, Phase IV (KMG-V): Genome sequencing to study the core and pangenomes of soil and plant-associated prokaryotes.</title>
        <authorList>
            <person name="Whitman W."/>
        </authorList>
    </citation>
    <scope>NUCLEOTIDE SEQUENCE [LARGE SCALE GENOMIC DNA]</scope>
    <source>
        <strain evidence="1 2">X5P2</strain>
    </source>
</reference>
<dbReference type="AlphaFoldDB" id="A0A9X0QK60"/>
<gene>
    <name evidence="1" type="ORF">HDF14_005447</name>
</gene>
<comment type="caution">
    <text evidence="1">The sequence shown here is derived from an EMBL/GenBank/DDBJ whole genome shotgun (WGS) entry which is preliminary data.</text>
</comment>
<organism evidence="1 2">
    <name type="scientific">Tunturiibacter gelidiferens</name>
    <dbReference type="NCBI Taxonomy" id="3069689"/>
    <lineage>
        <taxon>Bacteria</taxon>
        <taxon>Pseudomonadati</taxon>
        <taxon>Acidobacteriota</taxon>
        <taxon>Terriglobia</taxon>
        <taxon>Terriglobales</taxon>
        <taxon>Acidobacteriaceae</taxon>
        <taxon>Tunturiibacter</taxon>
    </lineage>
</organism>